<proteinExistence type="predicted"/>
<dbReference type="Proteomes" id="UP000199699">
    <property type="component" value="Unassembled WGS sequence"/>
</dbReference>
<keyword evidence="2" id="KW-1185">Reference proteome</keyword>
<reference evidence="1 2" key="1">
    <citation type="submission" date="2016-06" db="EMBL/GenBank/DDBJ databases">
        <authorList>
            <person name="Kjaerup R.B."/>
            <person name="Dalgaard T.S."/>
            <person name="Juul-Madsen H.R."/>
        </authorList>
    </citation>
    <scope>NUCLEOTIDE SEQUENCE [LARGE SCALE GENOMIC DNA]</scope>
    <source>
        <strain evidence="1 2">DSM 43818</strain>
    </source>
</reference>
<sequence length="548" mass="58440">MRRITVVGCVLALVAGCTPTPKGSGGSEPPLTRPELPEAWVAQAVDRANDLLYPGPAFPVVVSPIEPDPTLYAHAVRILASAGEMSSTERQQATARLVNWWPDRDEEGLRWLAISRALHSLGTMDRIPAQRLDRMVTWARSVLARPADGVSAERRVSAAAQIVRLLSHSIVGRPAADDHATLLTNAAARFPCEAARTVEDLVRSAVVAAAAERPCEPQASVRADVDERLRQGRSSDLTVVTDTLAILAPLATVGVLNPEELRATGQATLDALGQPGYERGGDLGQSGVVNVLDAITTAGATSALPPAQVQTLRRIVRSEARLPDATSDGDPADTAVALAALRLLGQSVPATVDWDAPLSVQDRTTLALALDRDQLPPASQVRAALSAQPPSILAQAYLTVAHPGLCTDQTRALRRTINSMPDLHAWSSDRLFHVVLLIVATADCGGADQQQLIRLAGSALDVAQRDVTAEKPGTHRVVDTWYLAEAGCLLGKPTRYLPQGELPSDWLTGAVDPQASIHHLYAVVRLAELMRRPSYTCGKGWWAARPAN</sequence>
<accession>A0A1C6S892</accession>
<protein>
    <submittedName>
        <fullName evidence="1">Uncharacterized protein</fullName>
    </submittedName>
</protein>
<evidence type="ECO:0000313" key="1">
    <source>
        <dbReference type="EMBL" id="SCL25697.1"/>
    </source>
</evidence>
<evidence type="ECO:0000313" key="2">
    <source>
        <dbReference type="Proteomes" id="UP000199699"/>
    </source>
</evidence>
<dbReference type="PROSITE" id="PS51257">
    <property type="entry name" value="PROKAR_LIPOPROTEIN"/>
    <property type="match status" value="1"/>
</dbReference>
<dbReference type="EMBL" id="FMHT01000003">
    <property type="protein sequence ID" value="SCL25697.1"/>
    <property type="molecule type" value="Genomic_DNA"/>
</dbReference>
<gene>
    <name evidence="1" type="ORF">GA0070616_3155</name>
</gene>
<organism evidence="1 2">
    <name type="scientific">Micromonospora nigra</name>
    <dbReference type="NCBI Taxonomy" id="145857"/>
    <lineage>
        <taxon>Bacteria</taxon>
        <taxon>Bacillati</taxon>
        <taxon>Actinomycetota</taxon>
        <taxon>Actinomycetes</taxon>
        <taxon>Micromonosporales</taxon>
        <taxon>Micromonosporaceae</taxon>
        <taxon>Micromonospora</taxon>
    </lineage>
</organism>
<name>A0A1C6S892_9ACTN</name>
<dbReference type="AlphaFoldDB" id="A0A1C6S892"/>